<evidence type="ECO:0000256" key="6">
    <source>
        <dbReference type="ARBA" id="ARBA00023102"/>
    </source>
</evidence>
<gene>
    <name evidence="10" type="ordered locus">GTNG_2185</name>
</gene>
<keyword evidence="4 8" id="KW-0028">Amino-acid biosynthesis</keyword>
<evidence type="ECO:0000256" key="5">
    <source>
        <dbReference type="ARBA" id="ARBA00022801"/>
    </source>
</evidence>
<evidence type="ECO:0000313" key="10">
    <source>
        <dbReference type="EMBL" id="ABO67534.1"/>
    </source>
</evidence>
<evidence type="ECO:0000256" key="7">
    <source>
        <dbReference type="ARBA" id="ARBA00049158"/>
    </source>
</evidence>
<dbReference type="UniPathway" id="UPA00031">
    <property type="reaction ID" value="UER00013"/>
</dbReference>
<sequence length="284" mass="33306">MRYNEKNIRRGERQMLTDYHNHLERGTLTLDYLRQFTDEAAKKGIEHFGISEHAYHFYQTKNILSNPWVEARRCYDMADYVQLFHEAWDAGIDVKMSIEMDYTPGKHEEMAAFIRSYDFDYVIGSIHWVDDFGIDLVEYRREWERRDLYDTYRKYFDQVVTLAESNLFDIIGHLDLVKIFKYVPEDEEFLLEQYDRATTALANSKTCVEISTAGLRKPVGELYPDPRLLKMCYEKGIPIVFSSDAHVPEHVGADFDKAIELARSVGYTELMTFSKGERKAVPLG</sequence>
<dbReference type="PANTHER" id="PTHR21039">
    <property type="entry name" value="HISTIDINOL PHOSPHATASE-RELATED"/>
    <property type="match status" value="1"/>
</dbReference>
<comment type="catalytic activity">
    <reaction evidence="7 8">
        <text>L-histidinol phosphate + H2O = L-histidinol + phosphate</text>
        <dbReference type="Rhea" id="RHEA:14465"/>
        <dbReference type="ChEBI" id="CHEBI:15377"/>
        <dbReference type="ChEBI" id="CHEBI:43474"/>
        <dbReference type="ChEBI" id="CHEBI:57699"/>
        <dbReference type="ChEBI" id="CHEBI:57980"/>
        <dbReference type="EC" id="3.1.3.15"/>
    </reaction>
</comment>
<dbReference type="InterPro" id="IPR010140">
    <property type="entry name" value="Histidinol_P_phosphatase_HisJ"/>
</dbReference>
<keyword evidence="6 8" id="KW-0368">Histidine biosynthesis</keyword>
<dbReference type="NCBIfam" id="TIGR01856">
    <property type="entry name" value="hisJ_fam"/>
    <property type="match status" value="1"/>
</dbReference>
<dbReference type="Pfam" id="PF02811">
    <property type="entry name" value="PHP"/>
    <property type="match status" value="1"/>
</dbReference>
<reference evidence="10 11" key="1">
    <citation type="journal article" date="2007" name="Proc. Natl. Acad. Sci. U.S.A.">
        <title>Genome and proteome of long-chain alkane degrading Geobacillus thermodenitrificans NG80-2 isolated from a deep-subsurface oil reservoir.</title>
        <authorList>
            <person name="Feng L."/>
            <person name="Wang W."/>
            <person name="Cheng J."/>
            <person name="Ren Y."/>
            <person name="Zhao G."/>
            <person name="Gao C."/>
            <person name="Tang Y."/>
            <person name="Liu X."/>
            <person name="Han W."/>
            <person name="Peng X."/>
            <person name="Liu R."/>
            <person name="Wang L."/>
        </authorList>
    </citation>
    <scope>NUCLEOTIDE SEQUENCE [LARGE SCALE GENOMIC DNA]</scope>
    <source>
        <strain evidence="10 11">NG80-2</strain>
    </source>
</reference>
<dbReference type="AlphaFoldDB" id="A4IQD0"/>
<feature type="domain" description="PHP" evidence="9">
    <location>
        <begin position="18"/>
        <end position="212"/>
    </location>
</feature>
<dbReference type="KEGG" id="gtn:GTNG_2185"/>
<keyword evidence="5 8" id="KW-0378">Hydrolase</keyword>
<proteinExistence type="inferred from homology"/>
<evidence type="ECO:0000256" key="2">
    <source>
        <dbReference type="ARBA" id="ARBA00009152"/>
    </source>
</evidence>
<evidence type="ECO:0000256" key="4">
    <source>
        <dbReference type="ARBA" id="ARBA00022605"/>
    </source>
</evidence>
<dbReference type="GO" id="GO:0000105">
    <property type="term" value="P:L-histidine biosynthetic process"/>
    <property type="evidence" value="ECO:0007669"/>
    <property type="project" value="UniProtKB-UniRule"/>
</dbReference>
<dbReference type="InterPro" id="IPR004013">
    <property type="entry name" value="PHP_dom"/>
</dbReference>
<dbReference type="HOGENOM" id="CLU_054611_2_0_9"/>
<organism evidence="10 11">
    <name type="scientific">Geobacillus thermodenitrificans (strain NG80-2)</name>
    <dbReference type="NCBI Taxonomy" id="420246"/>
    <lineage>
        <taxon>Bacteria</taxon>
        <taxon>Bacillati</taxon>
        <taxon>Bacillota</taxon>
        <taxon>Bacilli</taxon>
        <taxon>Bacillales</taxon>
        <taxon>Anoxybacillaceae</taxon>
        <taxon>Geobacillus</taxon>
    </lineage>
</organism>
<evidence type="ECO:0000256" key="8">
    <source>
        <dbReference type="RuleBase" id="RU366003"/>
    </source>
</evidence>
<dbReference type="SUPFAM" id="SSF89550">
    <property type="entry name" value="PHP domain-like"/>
    <property type="match status" value="1"/>
</dbReference>
<dbReference type="InterPro" id="IPR016195">
    <property type="entry name" value="Pol/histidinol_Pase-like"/>
</dbReference>
<dbReference type="eggNOG" id="COG1387">
    <property type="taxonomic scope" value="Bacteria"/>
</dbReference>
<name>A4IQD0_GEOTN</name>
<protein>
    <recommendedName>
        <fullName evidence="3 8">Histidinol-phosphatase</fullName>
        <shortName evidence="8">HolPase</shortName>
        <ecNumber evidence="3 8">3.1.3.15</ecNumber>
    </recommendedName>
</protein>
<evidence type="ECO:0000259" key="9">
    <source>
        <dbReference type="Pfam" id="PF02811"/>
    </source>
</evidence>
<dbReference type="EMBL" id="CP000557">
    <property type="protein sequence ID" value="ABO67534.1"/>
    <property type="molecule type" value="Genomic_DNA"/>
</dbReference>
<comment type="similarity">
    <text evidence="2 8">Belongs to the PHP hydrolase family. HisK subfamily.</text>
</comment>
<dbReference type="GO" id="GO:0004401">
    <property type="term" value="F:histidinol-phosphatase activity"/>
    <property type="evidence" value="ECO:0007669"/>
    <property type="project" value="UniProtKB-UniRule"/>
</dbReference>
<comment type="pathway">
    <text evidence="1 8">Amino-acid biosynthesis; L-histidine biosynthesis; L-histidine from 5-phospho-alpha-D-ribose 1-diphosphate: step 8/9.</text>
</comment>
<evidence type="ECO:0000256" key="3">
    <source>
        <dbReference type="ARBA" id="ARBA00013085"/>
    </source>
</evidence>
<dbReference type="Gene3D" id="3.20.20.140">
    <property type="entry name" value="Metal-dependent hydrolases"/>
    <property type="match status" value="1"/>
</dbReference>
<dbReference type="Proteomes" id="UP000001578">
    <property type="component" value="Chromosome"/>
</dbReference>
<evidence type="ECO:0000313" key="11">
    <source>
        <dbReference type="Proteomes" id="UP000001578"/>
    </source>
</evidence>
<dbReference type="NCBIfam" id="NF005596">
    <property type="entry name" value="PRK07328.1"/>
    <property type="match status" value="1"/>
</dbReference>
<dbReference type="GO" id="GO:0005737">
    <property type="term" value="C:cytoplasm"/>
    <property type="evidence" value="ECO:0007669"/>
    <property type="project" value="TreeGrafter"/>
</dbReference>
<dbReference type="PANTHER" id="PTHR21039:SF0">
    <property type="entry name" value="HISTIDINOL-PHOSPHATASE"/>
    <property type="match status" value="1"/>
</dbReference>
<accession>A4IQD0</accession>
<evidence type="ECO:0000256" key="1">
    <source>
        <dbReference type="ARBA" id="ARBA00004970"/>
    </source>
</evidence>
<dbReference type="EC" id="3.1.3.15" evidence="3 8"/>
<dbReference type="CDD" id="cd12110">
    <property type="entry name" value="PHP_HisPPase_Hisj_like"/>
    <property type="match status" value="1"/>
</dbReference>